<accession>A0A7G3UR70</accession>
<feature type="region of interest" description="Disordered" evidence="1">
    <location>
        <begin position="152"/>
        <end position="205"/>
    </location>
</feature>
<name>A0A7G3UR70_STRT9</name>
<sequence>MSFAALTACGAGNNAQSLGIKPDTATASVDNIAIQNANVITQSKTGEAGPAVVSATIFNKGATEQTLDSITLPGGAGTVKLTGASGSGGVTVPAQGSIVIGGKGNASAVIEDGTALTKKIGGVQDVVFKLSKTGDVKLEAFVVPSSADGYADFGPGSAPAPAASPSPSGQPGAEGTEGAEGAEKPEGGEKPEGADASNAPETPAG</sequence>
<dbReference type="EMBL" id="CP029159">
    <property type="protein sequence ID" value="QKM71729.1"/>
    <property type="molecule type" value="Genomic_DNA"/>
</dbReference>
<gene>
    <name evidence="2" type="ORF">STSU_019580</name>
</gene>
<evidence type="ECO:0000313" key="3">
    <source>
        <dbReference type="Proteomes" id="UP000005940"/>
    </source>
</evidence>
<evidence type="ECO:0008006" key="4">
    <source>
        <dbReference type="Google" id="ProtNLM"/>
    </source>
</evidence>
<organism evidence="2 3">
    <name type="scientific">Streptomyces tsukubensis (strain DSM 42081 / NBRC 108919 / NRRL 18488 / 9993)</name>
    <dbReference type="NCBI Taxonomy" id="1114943"/>
    <lineage>
        <taxon>Bacteria</taxon>
        <taxon>Bacillati</taxon>
        <taxon>Actinomycetota</taxon>
        <taxon>Actinomycetes</taxon>
        <taxon>Kitasatosporales</taxon>
        <taxon>Streptomycetaceae</taxon>
        <taxon>Streptomyces</taxon>
    </lineage>
</organism>
<feature type="compositionally biased region" description="Basic and acidic residues" evidence="1">
    <location>
        <begin position="181"/>
        <end position="193"/>
    </location>
</feature>
<feature type="compositionally biased region" description="Low complexity" evidence="1">
    <location>
        <begin position="154"/>
        <end position="176"/>
    </location>
</feature>
<proteinExistence type="predicted"/>
<evidence type="ECO:0000313" key="2">
    <source>
        <dbReference type="EMBL" id="QKM71729.1"/>
    </source>
</evidence>
<keyword evidence="3" id="KW-1185">Reference proteome</keyword>
<dbReference type="AlphaFoldDB" id="A0A7G3UR70"/>
<evidence type="ECO:0000256" key="1">
    <source>
        <dbReference type="SAM" id="MobiDB-lite"/>
    </source>
</evidence>
<dbReference type="Proteomes" id="UP000005940">
    <property type="component" value="Chromosome"/>
</dbReference>
<reference evidence="2 3" key="1">
    <citation type="journal article" date="2012" name="J. Bacteriol.">
        <title>Draft genome of Streptomyces tsukubaensis NRRL 18488, the producer of the clinically important immunosuppressant tacrolimus (FK506).</title>
        <authorList>
            <person name="Barreiro C."/>
            <person name="Prieto C."/>
            <person name="Sola-Landa A."/>
            <person name="Solera E."/>
            <person name="Martinez-Castro M."/>
            <person name="Perez-Redondo R."/>
            <person name="Garcia-Estrada C."/>
            <person name="Aparicio J.F."/>
            <person name="Fernandez-Martinez L.T."/>
            <person name="Santos-Aberturas J."/>
            <person name="Salehi-Najafabadi Z."/>
            <person name="Rodriguez-Garcia A."/>
            <person name="Tauch A."/>
            <person name="Martin J.F."/>
        </authorList>
    </citation>
    <scope>NUCLEOTIDE SEQUENCE [LARGE SCALE GENOMIC DNA]</scope>
    <source>
        <strain evidence="3">DSM 42081 / NBRC 108919 / NRRL 18488 / 9993</strain>
    </source>
</reference>
<protein>
    <recommendedName>
        <fullName evidence="4">DUF461 domain-containing protein</fullName>
    </recommendedName>
</protein>